<evidence type="ECO:0000313" key="3">
    <source>
        <dbReference type="WBParaSite" id="HDID_0000664501-mRNA-1"/>
    </source>
</evidence>
<sequence length="80" mass="8692">MFQLSQLADVPSLINIGTKQTTASVSGANNTALLPPGIVLTTLAFLASRIVCVEGGVGHLRRVVRSHAARIIQSWWRRLR</sequence>
<gene>
    <name evidence="1" type="ORF">HDID_LOCUS6643</name>
</gene>
<dbReference type="EMBL" id="UYSG01006488">
    <property type="protein sequence ID" value="VDL58961.1"/>
    <property type="molecule type" value="Genomic_DNA"/>
</dbReference>
<proteinExistence type="predicted"/>
<accession>A0A0R3SNY0</accession>
<protein>
    <submittedName>
        <fullName evidence="3">Secreted protein</fullName>
    </submittedName>
</protein>
<reference evidence="3" key="1">
    <citation type="submission" date="2017-02" db="UniProtKB">
        <authorList>
            <consortium name="WormBaseParasite"/>
        </authorList>
    </citation>
    <scope>IDENTIFICATION</scope>
</reference>
<dbReference type="AlphaFoldDB" id="A0A0R3SNY0"/>
<name>A0A0R3SNY0_HYMDI</name>
<organism evidence="3">
    <name type="scientific">Hymenolepis diminuta</name>
    <name type="common">Rat tapeworm</name>
    <dbReference type="NCBI Taxonomy" id="6216"/>
    <lineage>
        <taxon>Eukaryota</taxon>
        <taxon>Metazoa</taxon>
        <taxon>Spiralia</taxon>
        <taxon>Lophotrochozoa</taxon>
        <taxon>Platyhelminthes</taxon>
        <taxon>Cestoda</taxon>
        <taxon>Eucestoda</taxon>
        <taxon>Cyclophyllidea</taxon>
        <taxon>Hymenolepididae</taxon>
        <taxon>Hymenolepis</taxon>
    </lineage>
</organism>
<dbReference type="Proteomes" id="UP000274504">
    <property type="component" value="Unassembled WGS sequence"/>
</dbReference>
<dbReference type="WBParaSite" id="HDID_0000664501-mRNA-1">
    <property type="protein sequence ID" value="HDID_0000664501-mRNA-1"/>
    <property type="gene ID" value="HDID_0000664501"/>
</dbReference>
<evidence type="ECO:0000313" key="2">
    <source>
        <dbReference type="Proteomes" id="UP000274504"/>
    </source>
</evidence>
<evidence type="ECO:0000313" key="1">
    <source>
        <dbReference type="EMBL" id="VDL58961.1"/>
    </source>
</evidence>
<reference evidence="1 2" key="2">
    <citation type="submission" date="2018-11" db="EMBL/GenBank/DDBJ databases">
        <authorList>
            <consortium name="Pathogen Informatics"/>
        </authorList>
    </citation>
    <scope>NUCLEOTIDE SEQUENCE [LARGE SCALE GENOMIC DNA]</scope>
</reference>